<reference evidence="1 2" key="1">
    <citation type="submission" date="2017-04" db="EMBL/GenBank/DDBJ databases">
        <authorList>
            <person name="Afonso C.L."/>
            <person name="Miller P.J."/>
            <person name="Scott M.A."/>
            <person name="Spackman E."/>
            <person name="Goraichik I."/>
            <person name="Dimitrov K.M."/>
            <person name="Suarez D.L."/>
            <person name="Swayne D.E."/>
        </authorList>
    </citation>
    <scope>NUCLEOTIDE SEQUENCE [LARGE SCALE GENOMIC DNA]</scope>
    <source>
        <strain evidence="1 2">USBA 355</strain>
    </source>
</reference>
<dbReference type="InterPro" id="IPR050509">
    <property type="entry name" value="CoA-transferase_III"/>
</dbReference>
<dbReference type="InterPro" id="IPR023606">
    <property type="entry name" value="CoA-Trfase_III_dom_1_sf"/>
</dbReference>
<organism evidence="1 2">
    <name type="scientific">Tistlia consotensis USBA 355</name>
    <dbReference type="NCBI Taxonomy" id="560819"/>
    <lineage>
        <taxon>Bacteria</taxon>
        <taxon>Pseudomonadati</taxon>
        <taxon>Pseudomonadota</taxon>
        <taxon>Alphaproteobacteria</taxon>
        <taxon>Rhodospirillales</taxon>
        <taxon>Rhodovibrionaceae</taxon>
        <taxon>Tistlia</taxon>
    </lineage>
</organism>
<accession>A0A1Y6B8S1</accession>
<name>A0A1Y6B8S1_9PROT</name>
<dbReference type="PANTHER" id="PTHR48228">
    <property type="entry name" value="SUCCINYL-COA--D-CITRAMALATE COA-TRANSFERASE"/>
    <property type="match status" value="1"/>
</dbReference>
<dbReference type="GO" id="GO:0016740">
    <property type="term" value="F:transferase activity"/>
    <property type="evidence" value="ECO:0007669"/>
    <property type="project" value="UniProtKB-KW"/>
</dbReference>
<evidence type="ECO:0000313" key="2">
    <source>
        <dbReference type="Proteomes" id="UP000192917"/>
    </source>
</evidence>
<dbReference type="InterPro" id="IPR003673">
    <property type="entry name" value="CoA-Trfase_fam_III"/>
</dbReference>
<dbReference type="EMBL" id="FWZX01000001">
    <property type="protein sequence ID" value="SME87861.1"/>
    <property type="molecule type" value="Genomic_DNA"/>
</dbReference>
<dbReference type="RefSeq" id="WP_085120399.1">
    <property type="nucleotide sequence ID" value="NZ_FWZX01000001.1"/>
</dbReference>
<dbReference type="Pfam" id="PF02515">
    <property type="entry name" value="CoA_transf_3"/>
    <property type="match status" value="1"/>
</dbReference>
<dbReference type="SUPFAM" id="SSF89796">
    <property type="entry name" value="CoA-transferase family III (CaiB/BaiF)"/>
    <property type="match status" value="1"/>
</dbReference>
<dbReference type="AlphaFoldDB" id="A0A1Y6B8S1"/>
<dbReference type="Gene3D" id="3.40.50.10540">
    <property type="entry name" value="Crotonobetainyl-coa:carnitine coa-transferase, domain 1"/>
    <property type="match status" value="1"/>
</dbReference>
<dbReference type="Proteomes" id="UP000192917">
    <property type="component" value="Unassembled WGS sequence"/>
</dbReference>
<gene>
    <name evidence="1" type="ORF">SAMN05428998_10122</name>
</gene>
<dbReference type="InterPro" id="IPR044855">
    <property type="entry name" value="CoA-Trfase_III_dom3_sf"/>
</dbReference>
<keyword evidence="2" id="KW-1185">Reference proteome</keyword>
<protein>
    <submittedName>
        <fullName evidence="1">Crotonobetainyl-CoA:carnitine CoA-transferase CaiB</fullName>
    </submittedName>
</protein>
<dbReference type="Gene3D" id="3.30.1540.10">
    <property type="entry name" value="formyl-coa transferase, domain 3"/>
    <property type="match status" value="1"/>
</dbReference>
<dbReference type="STRING" id="560819.SAMN05428998_10122"/>
<keyword evidence="1" id="KW-0808">Transferase</keyword>
<evidence type="ECO:0000313" key="1">
    <source>
        <dbReference type="EMBL" id="SME87861.1"/>
    </source>
</evidence>
<sequence length="380" mass="40056">MTLLPGTRVLDLSQWLPGPMAGQLLADLGAAVCKVEPPGGDPMRALGPVDDDGVSAWYKAINAGKTVVRLDLKSGEGRDAFRRLVAEADILLESYRPGTLDKLGLGRDSLAALNPRLVHCALSGYGQTGPYALKGGHDINYMAVGGGLAASGPEAAPVMTYPPVADHASALQAVVVILAALLRRGGGPEAGRGAYLDVSLTETVLAWQALPMTGALRPGWQPTRGRALLNGGAACYRVYGTADGRFVTLGAIEAKFWRCFCEAVGRPGLVARQWEPFPQKALIAEVEAIFAGQPLAHWTALLGPLDCCFEPVPELAEVPDHPQVAARGQIRRRGQEPGEGPRVESLLGAWIDGSPPPDRAPLRELEPAAALAAWRRSAAV</sequence>
<proteinExistence type="predicted"/>
<dbReference type="PANTHER" id="PTHR48228:SF5">
    <property type="entry name" value="ALPHA-METHYLACYL-COA RACEMASE"/>
    <property type="match status" value="1"/>
</dbReference>